<dbReference type="GO" id="GO:0030246">
    <property type="term" value="F:carbohydrate binding"/>
    <property type="evidence" value="ECO:0007669"/>
    <property type="project" value="InterPro"/>
</dbReference>
<dbReference type="InterPro" id="IPR005084">
    <property type="entry name" value="CBM6"/>
</dbReference>
<dbReference type="AlphaFoldDB" id="A0A1Z4JFS0"/>
<dbReference type="Gene3D" id="2.60.120.260">
    <property type="entry name" value="Galactose-binding domain-like"/>
    <property type="match status" value="1"/>
</dbReference>
<feature type="domain" description="CBM6" evidence="1">
    <location>
        <begin position="308"/>
        <end position="435"/>
    </location>
</feature>
<evidence type="ECO:0000259" key="1">
    <source>
        <dbReference type="PROSITE" id="PS51175"/>
    </source>
</evidence>
<name>A0A1Z4JFS0_LEPBY</name>
<organism evidence="2 3">
    <name type="scientific">Leptolyngbya boryana NIES-2135</name>
    <dbReference type="NCBI Taxonomy" id="1973484"/>
    <lineage>
        <taxon>Bacteria</taxon>
        <taxon>Bacillati</taxon>
        <taxon>Cyanobacteriota</taxon>
        <taxon>Cyanophyceae</taxon>
        <taxon>Leptolyngbyales</taxon>
        <taxon>Leptolyngbyaceae</taxon>
        <taxon>Leptolyngbya group</taxon>
        <taxon>Leptolyngbya</taxon>
    </lineage>
</organism>
<dbReference type="SUPFAM" id="SSF48208">
    <property type="entry name" value="Six-hairpin glycosidases"/>
    <property type="match status" value="1"/>
</dbReference>
<dbReference type="InterPro" id="IPR008928">
    <property type="entry name" value="6-hairpin_glycosidase_sf"/>
</dbReference>
<dbReference type="Gene3D" id="1.50.10.20">
    <property type="match status" value="1"/>
</dbReference>
<dbReference type="PANTHER" id="PTHR47791:SF1">
    <property type="entry name" value="ENDO MANNANASE, GH76 FAMILY (EUROFUNG)"/>
    <property type="match status" value="1"/>
</dbReference>
<dbReference type="SUPFAM" id="SSF49785">
    <property type="entry name" value="Galactose-binding domain-like"/>
    <property type="match status" value="1"/>
</dbReference>
<dbReference type="Pfam" id="PF16990">
    <property type="entry name" value="CBM_35"/>
    <property type="match status" value="1"/>
</dbReference>
<reference evidence="2 3" key="1">
    <citation type="submission" date="2017-06" db="EMBL/GenBank/DDBJ databases">
        <title>Genome sequencing of cyanobaciteial culture collection at National Institute for Environmental Studies (NIES).</title>
        <authorList>
            <person name="Hirose Y."/>
            <person name="Shimura Y."/>
            <person name="Fujisawa T."/>
            <person name="Nakamura Y."/>
            <person name="Kawachi M."/>
        </authorList>
    </citation>
    <scope>NUCLEOTIDE SEQUENCE [LARGE SCALE GENOMIC DNA]</scope>
    <source>
        <strain evidence="2 3">NIES-2135</strain>
    </source>
</reference>
<protein>
    <submittedName>
        <fullName evidence="2">Coagulation factor 5/8 type domain protein</fullName>
    </submittedName>
</protein>
<evidence type="ECO:0000313" key="3">
    <source>
        <dbReference type="Proteomes" id="UP000217895"/>
    </source>
</evidence>
<dbReference type="InterPro" id="IPR005198">
    <property type="entry name" value="Glyco_hydro_76"/>
</dbReference>
<dbReference type="PANTHER" id="PTHR47791">
    <property type="entry name" value="MEIOTICALLY UP-REGULATED GENE 191 PROTEIN"/>
    <property type="match status" value="1"/>
</dbReference>
<keyword evidence="3" id="KW-1185">Reference proteome</keyword>
<dbReference type="GO" id="GO:0005975">
    <property type="term" value="P:carbohydrate metabolic process"/>
    <property type="evidence" value="ECO:0007669"/>
    <property type="project" value="InterPro"/>
</dbReference>
<dbReference type="EMBL" id="AP018203">
    <property type="protein sequence ID" value="BAY55518.1"/>
    <property type="molecule type" value="Genomic_DNA"/>
</dbReference>
<proteinExistence type="predicted"/>
<sequence length="441" mass="49821">MIVPATCSPGIAAGMAALQMFYNAGTGLWDSANWWNAANALEATIEYSRLTDSLTYRGNIFNTFYQKPRYANFINPWFRDDDGWWAIAWIRAYDLTGEKRYLDQAKLIFWDMTKGWDNVCGGGLYWHKRELNYKNAITNGLLLSVAAKLNLREPEDKRYLEWSQKIWKWYQQSGMINAENLVNDGLDYETCRNNGKTTWTYNQGVLIGGLVDLYRGTNDPELLQQAEAIADASIVKLARNGILREPCEDNNDCGNDGPQFKGIFMRNLAELYRVSPKLSYREFITRNAESIWANRNQNGQFGLDWAGNVDQADAKRQTSAVDALNAAIALRTTWTGIQPKLSADTTKFNVSVACSGRYDLQFRYASPESAVRYLYVNGKSLVDRQLFPKTGALDQWQTVTVENVWLNAGDNAISVIFNSSKGSQNPLSVGALSIDVSRRLK</sequence>
<dbReference type="InterPro" id="IPR053169">
    <property type="entry name" value="MUG_Protein"/>
</dbReference>
<dbReference type="Proteomes" id="UP000217895">
    <property type="component" value="Chromosome"/>
</dbReference>
<evidence type="ECO:0000313" key="2">
    <source>
        <dbReference type="EMBL" id="BAY55518.1"/>
    </source>
</evidence>
<accession>A0A1Z4JFS0</accession>
<dbReference type="Pfam" id="PF03663">
    <property type="entry name" value="Glyco_hydro_76"/>
    <property type="match status" value="1"/>
</dbReference>
<dbReference type="InterPro" id="IPR008979">
    <property type="entry name" value="Galactose-bd-like_sf"/>
</dbReference>
<dbReference type="PROSITE" id="PS51175">
    <property type="entry name" value="CBM6"/>
    <property type="match status" value="1"/>
</dbReference>
<gene>
    <name evidence="2" type="ORF">NIES2135_23420</name>
</gene>